<proteinExistence type="predicted"/>
<protein>
    <submittedName>
        <fullName evidence="3">Uncharacterized protein</fullName>
    </submittedName>
</protein>
<comment type="caution">
    <text evidence="3">The sequence shown here is derived from an EMBL/GenBank/DDBJ whole genome shotgun (WGS) entry which is preliminary data.</text>
</comment>
<keyword evidence="2" id="KW-0732">Signal</keyword>
<evidence type="ECO:0000256" key="1">
    <source>
        <dbReference type="SAM" id="MobiDB-lite"/>
    </source>
</evidence>
<name>A0AA88AM89_FICCA</name>
<keyword evidence="4" id="KW-1185">Reference proteome</keyword>
<feature type="signal peptide" evidence="2">
    <location>
        <begin position="1"/>
        <end position="23"/>
    </location>
</feature>
<feature type="region of interest" description="Disordered" evidence="1">
    <location>
        <begin position="55"/>
        <end position="110"/>
    </location>
</feature>
<gene>
    <name evidence="3" type="ORF">TIFTF001_024246</name>
</gene>
<dbReference type="Proteomes" id="UP001187192">
    <property type="component" value="Unassembled WGS sequence"/>
</dbReference>
<evidence type="ECO:0000256" key="2">
    <source>
        <dbReference type="SAM" id="SignalP"/>
    </source>
</evidence>
<feature type="chain" id="PRO_5041734536" evidence="2">
    <location>
        <begin position="24"/>
        <end position="110"/>
    </location>
</feature>
<evidence type="ECO:0000313" key="4">
    <source>
        <dbReference type="Proteomes" id="UP001187192"/>
    </source>
</evidence>
<accession>A0AA88AM89</accession>
<dbReference type="EMBL" id="BTGU01000055">
    <property type="protein sequence ID" value="GMN55130.1"/>
    <property type="molecule type" value="Genomic_DNA"/>
</dbReference>
<feature type="compositionally biased region" description="Acidic residues" evidence="1">
    <location>
        <begin position="66"/>
        <end position="77"/>
    </location>
</feature>
<reference evidence="3" key="1">
    <citation type="submission" date="2023-07" db="EMBL/GenBank/DDBJ databases">
        <title>draft genome sequence of fig (Ficus carica).</title>
        <authorList>
            <person name="Takahashi T."/>
            <person name="Nishimura K."/>
        </authorList>
    </citation>
    <scope>NUCLEOTIDE SEQUENCE</scope>
</reference>
<evidence type="ECO:0000313" key="3">
    <source>
        <dbReference type="EMBL" id="GMN55130.1"/>
    </source>
</evidence>
<dbReference type="AlphaFoldDB" id="A0AA88AM89"/>
<sequence>MKISLAVLLVASLLFASLDQEMAKTLATTKPNQVVDRLRSDLKNNLGRKVNVGAVNGIGKDNDISTAEEEEDSDENEAYGKTGSDPTTKSHRTFKKAISFREMMGSNTDE</sequence>
<organism evidence="3 4">
    <name type="scientific">Ficus carica</name>
    <name type="common">Common fig</name>
    <dbReference type="NCBI Taxonomy" id="3494"/>
    <lineage>
        <taxon>Eukaryota</taxon>
        <taxon>Viridiplantae</taxon>
        <taxon>Streptophyta</taxon>
        <taxon>Embryophyta</taxon>
        <taxon>Tracheophyta</taxon>
        <taxon>Spermatophyta</taxon>
        <taxon>Magnoliopsida</taxon>
        <taxon>eudicotyledons</taxon>
        <taxon>Gunneridae</taxon>
        <taxon>Pentapetalae</taxon>
        <taxon>rosids</taxon>
        <taxon>fabids</taxon>
        <taxon>Rosales</taxon>
        <taxon>Moraceae</taxon>
        <taxon>Ficeae</taxon>
        <taxon>Ficus</taxon>
    </lineage>
</organism>